<keyword evidence="2" id="KW-0540">Nuclease</keyword>
<evidence type="ECO:0000313" key="2">
    <source>
        <dbReference type="EMBL" id="MXN66715.1"/>
    </source>
</evidence>
<keyword evidence="2" id="KW-0255">Endonuclease</keyword>
<keyword evidence="3" id="KW-1185">Reference proteome</keyword>
<dbReference type="GO" id="GO:0004519">
    <property type="term" value="F:endonuclease activity"/>
    <property type="evidence" value="ECO:0007669"/>
    <property type="project" value="UniProtKB-KW"/>
</dbReference>
<dbReference type="Proteomes" id="UP000433101">
    <property type="component" value="Unassembled WGS sequence"/>
</dbReference>
<proteinExistence type="predicted"/>
<evidence type="ECO:0000313" key="3">
    <source>
        <dbReference type="Proteomes" id="UP000433101"/>
    </source>
</evidence>
<sequence length="311" mass="35117">MAKAVLITKIDPTYDDLPEERYHFPRTYLRQAEAALGDWVLYYEPRRRSGDLASVGGRQSYFATARLTKISADPATPDHFYAHVADYLEFDRAVPFKDGAFYYEGALRKEDGTTNKGAFGRAVRNLPDREYDLILQAGFAHVLGREERMRPLPDRPEEPLPGFAEEGLGRLEPELPLRNLEKTVSQRPFRDRAFAVAIKNAYRDTCAVTGLKIINGGGRSEVQAAHIRPVADLGPDSVRNGIALSGTVHWMFDRGLISVDDDYRILTAGNSVPDTVSRLINPDRRLLLPSRIEDRPHPHFLKYHREAVFKG</sequence>
<dbReference type="RefSeq" id="WP_160776957.1">
    <property type="nucleotide sequence ID" value="NZ_WUMV01000008.1"/>
</dbReference>
<gene>
    <name evidence="2" type="ORF">GR183_17510</name>
</gene>
<comment type="caution">
    <text evidence="2">The sequence shown here is derived from an EMBL/GenBank/DDBJ whole genome shotgun (WGS) entry which is preliminary data.</text>
</comment>
<name>A0A7X3LX74_9HYPH</name>
<reference evidence="2 3" key="1">
    <citation type="submission" date="2019-12" db="EMBL/GenBank/DDBJ databases">
        <authorList>
            <person name="Li M."/>
        </authorList>
    </citation>
    <scope>NUCLEOTIDE SEQUENCE [LARGE SCALE GENOMIC DNA]</scope>
    <source>
        <strain evidence="2 3">GBMRC 2046</strain>
    </source>
</reference>
<dbReference type="Pfam" id="PF13391">
    <property type="entry name" value="HNH_2"/>
    <property type="match status" value="1"/>
</dbReference>
<feature type="domain" description="HNH nuclease" evidence="1">
    <location>
        <begin position="206"/>
        <end position="260"/>
    </location>
</feature>
<accession>A0A7X3LX74</accession>
<keyword evidence="2" id="KW-0378">Hydrolase</keyword>
<organism evidence="2 3">
    <name type="scientific">Stappia sediminis</name>
    <dbReference type="NCBI Taxonomy" id="2692190"/>
    <lineage>
        <taxon>Bacteria</taxon>
        <taxon>Pseudomonadati</taxon>
        <taxon>Pseudomonadota</taxon>
        <taxon>Alphaproteobacteria</taxon>
        <taxon>Hyphomicrobiales</taxon>
        <taxon>Stappiaceae</taxon>
        <taxon>Stappia</taxon>
    </lineage>
</organism>
<dbReference type="AlphaFoldDB" id="A0A7X3LX74"/>
<evidence type="ECO:0000259" key="1">
    <source>
        <dbReference type="Pfam" id="PF13391"/>
    </source>
</evidence>
<protein>
    <submittedName>
        <fullName evidence="2">Restriction endonuclease</fullName>
    </submittedName>
</protein>
<dbReference type="EMBL" id="WUMV01000008">
    <property type="protein sequence ID" value="MXN66715.1"/>
    <property type="molecule type" value="Genomic_DNA"/>
</dbReference>
<dbReference type="InterPro" id="IPR003615">
    <property type="entry name" value="HNH_nuc"/>
</dbReference>